<dbReference type="EMBL" id="FNCH01000010">
    <property type="protein sequence ID" value="SDG74558.1"/>
    <property type="molecule type" value="Genomic_DNA"/>
</dbReference>
<feature type="domain" description="TonB-dependent receptor plug" evidence="2">
    <location>
        <begin position="105"/>
        <end position="210"/>
    </location>
</feature>
<evidence type="ECO:0000259" key="2">
    <source>
        <dbReference type="Pfam" id="PF07715"/>
    </source>
</evidence>
<keyword evidence="1" id="KW-0472">Membrane</keyword>
<proteinExistence type="inferred from homology"/>
<dbReference type="Gene3D" id="2.60.40.1120">
    <property type="entry name" value="Carboxypeptidase-like, regulatory domain"/>
    <property type="match status" value="1"/>
</dbReference>
<dbReference type="PROSITE" id="PS00018">
    <property type="entry name" value="EF_HAND_1"/>
    <property type="match status" value="1"/>
</dbReference>
<protein>
    <submittedName>
        <fullName evidence="3">TonB-linked outer membrane protein, SusC/RagA family</fullName>
    </submittedName>
</protein>
<dbReference type="NCBIfam" id="TIGR04057">
    <property type="entry name" value="SusC_RagA_signa"/>
    <property type="match status" value="1"/>
</dbReference>
<dbReference type="InterPro" id="IPR023996">
    <property type="entry name" value="TonB-dep_OMP_SusC/RagA"/>
</dbReference>
<dbReference type="NCBIfam" id="TIGR04056">
    <property type="entry name" value="OMP_RagA_SusC"/>
    <property type="match status" value="1"/>
</dbReference>
<reference evidence="4" key="1">
    <citation type="submission" date="2016-10" db="EMBL/GenBank/DDBJ databases">
        <authorList>
            <person name="Varghese N."/>
            <person name="Submissions S."/>
        </authorList>
    </citation>
    <scope>NUCLEOTIDE SEQUENCE [LARGE SCALE GENOMIC DNA]</scope>
    <source>
        <strain evidence="4">DSM 17933</strain>
    </source>
</reference>
<keyword evidence="4" id="KW-1185">Reference proteome</keyword>
<name>A0A1G7WRP2_9SPHI</name>
<dbReference type="InterPro" id="IPR012910">
    <property type="entry name" value="Plug_dom"/>
</dbReference>
<comment type="similarity">
    <text evidence="1">Belongs to the TonB-dependent receptor family.</text>
</comment>
<dbReference type="SUPFAM" id="SSF49464">
    <property type="entry name" value="Carboxypeptidase regulatory domain-like"/>
    <property type="match status" value="1"/>
</dbReference>
<dbReference type="FunFam" id="2.170.130.10:FF:000003">
    <property type="entry name" value="SusC/RagA family TonB-linked outer membrane protein"/>
    <property type="match status" value="1"/>
</dbReference>
<dbReference type="InterPro" id="IPR023997">
    <property type="entry name" value="TonB-dep_OMP_SusC/RagA_CS"/>
</dbReference>
<gene>
    <name evidence="3" type="ORF">SAMN05421827_110114</name>
</gene>
<sequence>MLGISFTIQAQEVIVKGTVTDEKKLPIPGVSISVSNLPGLGAITDGEGKFSIKMPAYQTLVFSYVGYEKKEVLVKEQRVVNVILKESDASVLNEVVVTATGAEKKIAITGAITTVNVDQLKSNPSTSMADALAGVVPGIQAMQTSGRPGSISEFWVRSISTFGASNAALVLIDGFERDMNEINVEDVESFSVLKDASATAMYGSRGANGVILIKTKRGKEGKVNINAKVEGFYNTLTKLPQFVDGYTYASMANEAKIVRNQEPLFSRSELEILRLGLDPDLFPNVNWMDVVLRDAAKSQRSMLNLSGGGKTARYYLSGSYQNQQGMYKVDDALKDYNTNASFNKYTYRLSVDMDITKTTLLTVGVSGSLRKQNDPGVGSDAIWTALMGYNAITSPMRYSDGKIPASDDGDTNPDNDMDRFNPWVQGTMTGYNESWSNNIQTTLNLNQSLDFITRGLRFIGRFGYDTYNNNYIKRYKFPELWSANRYRNTAGELVFKRIKEEQKMTQSAGSDGNKNEFFEWETHYNRNIASHNFGAVIKYSQASRVFTQNIGTDLKNAIARRNQGLAGRVNYNWNSRYYVDFNFGYTGSENFHKDYRFGFFPAISGAWNVGEEPLVKKLGWVDMFKIRYSYGKTGNDNLGNIRFPYLYSLEQMAAGGYNFGDFDSSNPWTGIRYSSVASPNVTWEVATKQDLGIDYALFHDKISGAVDYFRERRDGIYMSRNFLPGFVGLENNPSANVGKVKAHGFDGSFTFKQKLNNVDFTLRGNATYSKNEIIERDEENTIYSYKLQEGHRVDQARGLIDLGLFTDYNDIRNSPRQSFGEVMPGDIKYKDINGDGMIDDNDIVAIGATTRPNFTYGFGISTSWKGLDINVHFQGVGKSTYFINGSSVYMFSLGQNWGNILNDIADSNRWTLGVNEDPNADYPRLTYGPNANNYRASTFWLRDGSYLRLKTLDIGYSLPKTLVNRAHLNNVRFFLIGTNLLTFSKFKLWYPELGSSTGKVYPLSKTLSLGVSVNL</sequence>
<dbReference type="InterPro" id="IPR037066">
    <property type="entry name" value="Plug_dom_sf"/>
</dbReference>
<dbReference type="Proteomes" id="UP000199643">
    <property type="component" value="Unassembled WGS sequence"/>
</dbReference>
<dbReference type="STRING" id="405671.SAMN05421827_110114"/>
<dbReference type="Gene3D" id="2.170.130.10">
    <property type="entry name" value="TonB-dependent receptor, plug domain"/>
    <property type="match status" value="1"/>
</dbReference>
<dbReference type="InterPro" id="IPR039426">
    <property type="entry name" value="TonB-dep_rcpt-like"/>
</dbReference>
<dbReference type="InterPro" id="IPR018247">
    <property type="entry name" value="EF_Hand_1_Ca_BS"/>
</dbReference>
<evidence type="ECO:0000256" key="1">
    <source>
        <dbReference type="PROSITE-ProRule" id="PRU01360"/>
    </source>
</evidence>
<keyword evidence="1" id="KW-0813">Transport</keyword>
<keyword evidence="1" id="KW-0998">Cell outer membrane</keyword>
<evidence type="ECO:0000313" key="3">
    <source>
        <dbReference type="EMBL" id="SDG74558.1"/>
    </source>
</evidence>
<dbReference type="SUPFAM" id="SSF56935">
    <property type="entry name" value="Porins"/>
    <property type="match status" value="1"/>
</dbReference>
<dbReference type="InterPro" id="IPR008969">
    <property type="entry name" value="CarboxyPept-like_regulatory"/>
</dbReference>
<dbReference type="PROSITE" id="PS52016">
    <property type="entry name" value="TONB_DEPENDENT_REC_3"/>
    <property type="match status" value="1"/>
</dbReference>
<accession>A0A1G7WRP2</accession>
<dbReference type="AlphaFoldDB" id="A0A1G7WRP2"/>
<dbReference type="Pfam" id="PF13715">
    <property type="entry name" value="CarbopepD_reg_2"/>
    <property type="match status" value="1"/>
</dbReference>
<dbReference type="Pfam" id="PF07715">
    <property type="entry name" value="Plug"/>
    <property type="match status" value="1"/>
</dbReference>
<keyword evidence="1" id="KW-0812">Transmembrane</keyword>
<evidence type="ECO:0000313" key="4">
    <source>
        <dbReference type="Proteomes" id="UP000199643"/>
    </source>
</evidence>
<comment type="subcellular location">
    <subcellularLocation>
        <location evidence="1">Cell outer membrane</location>
        <topology evidence="1">Multi-pass membrane protein</topology>
    </subcellularLocation>
</comment>
<dbReference type="GO" id="GO:0009279">
    <property type="term" value="C:cell outer membrane"/>
    <property type="evidence" value="ECO:0007669"/>
    <property type="project" value="UniProtKB-SubCell"/>
</dbReference>
<keyword evidence="1" id="KW-1134">Transmembrane beta strand</keyword>
<organism evidence="3 4">
    <name type="scientific">Pedobacter terrae</name>
    <dbReference type="NCBI Taxonomy" id="405671"/>
    <lineage>
        <taxon>Bacteria</taxon>
        <taxon>Pseudomonadati</taxon>
        <taxon>Bacteroidota</taxon>
        <taxon>Sphingobacteriia</taxon>
        <taxon>Sphingobacteriales</taxon>
        <taxon>Sphingobacteriaceae</taxon>
        <taxon>Pedobacter</taxon>
    </lineage>
</organism>